<dbReference type="RefSeq" id="WP_071066557.1">
    <property type="nucleotide sequence ID" value="NZ_MAXA01000257.1"/>
</dbReference>
<dbReference type="Proteomes" id="UP000179769">
    <property type="component" value="Unassembled WGS sequence"/>
</dbReference>
<protein>
    <recommendedName>
        <fullName evidence="4">Helix-turn-helix domain-containing protein</fullName>
    </recommendedName>
</protein>
<proteinExistence type="predicted"/>
<evidence type="ECO:0000313" key="2">
    <source>
        <dbReference type="EMBL" id="OHV21212.1"/>
    </source>
</evidence>
<gene>
    <name evidence="2" type="ORF">BBK14_08015</name>
</gene>
<dbReference type="EMBL" id="MAXA01000257">
    <property type="protein sequence ID" value="OHV21212.1"/>
    <property type="molecule type" value="Genomic_DNA"/>
</dbReference>
<reference evidence="3" key="1">
    <citation type="submission" date="2016-07" db="EMBL/GenBank/DDBJ databases">
        <title>Frankia sp. NRRL B-16219 Genome sequencing.</title>
        <authorList>
            <person name="Ghodhbane-Gtari F."/>
            <person name="Swanson E."/>
            <person name="Gueddou A."/>
            <person name="Louati M."/>
            <person name="Nouioui I."/>
            <person name="Hezbri K."/>
            <person name="Abebe-Akele F."/>
            <person name="Simpson S."/>
            <person name="Morris K."/>
            <person name="Thomas K."/>
            <person name="Gtari M."/>
            <person name="Tisa L.S."/>
        </authorList>
    </citation>
    <scope>NUCLEOTIDE SEQUENCE [LARGE SCALE GENOMIC DNA]</scope>
    <source>
        <strain evidence="3">NRRL B-16219</strain>
    </source>
</reference>
<accession>A0A1S1PKM8</accession>
<organism evidence="2 3">
    <name type="scientific">Parafrankia soli</name>
    <dbReference type="NCBI Taxonomy" id="2599596"/>
    <lineage>
        <taxon>Bacteria</taxon>
        <taxon>Bacillati</taxon>
        <taxon>Actinomycetota</taxon>
        <taxon>Actinomycetes</taxon>
        <taxon>Frankiales</taxon>
        <taxon>Frankiaceae</taxon>
        <taxon>Parafrankia</taxon>
    </lineage>
</organism>
<evidence type="ECO:0000313" key="3">
    <source>
        <dbReference type="Proteomes" id="UP000179769"/>
    </source>
</evidence>
<comment type="caution">
    <text evidence="2">The sequence shown here is derived from an EMBL/GenBank/DDBJ whole genome shotgun (WGS) entry which is preliminary data.</text>
</comment>
<feature type="region of interest" description="Disordered" evidence="1">
    <location>
        <begin position="1"/>
        <end position="22"/>
    </location>
</feature>
<keyword evidence="3" id="KW-1185">Reference proteome</keyword>
<evidence type="ECO:0000256" key="1">
    <source>
        <dbReference type="SAM" id="MobiDB-lite"/>
    </source>
</evidence>
<dbReference type="AlphaFoldDB" id="A0A1S1PKM8"/>
<evidence type="ECO:0008006" key="4">
    <source>
        <dbReference type="Google" id="ProtNLM"/>
    </source>
</evidence>
<dbReference type="OrthoDB" id="3541350at2"/>
<name>A0A1S1PKM8_9ACTN</name>
<sequence length="93" mass="10250">MSSPSEPYGRHTTRKTRRGQWTVSQLRALPATTDVETAGSILGMGLWKSRALIRDGQFPVPVIRHGSRYVVPTRPILALLDVEPADVDGRAAR</sequence>